<dbReference type="EMBL" id="GAMC01013529">
    <property type="protein sequence ID" value="JAB93026.1"/>
    <property type="molecule type" value="mRNA"/>
</dbReference>
<protein>
    <submittedName>
        <fullName evidence="1">Uncharacterized protein</fullName>
    </submittedName>
</protein>
<sequence length="100" mass="11848">MSKLNKLKSEQIKILRTCKKESWFVKKTKIKFPEEVRWLLSLGEKFVLPTTKESFSAVHMIAEMEQKIAIMDNEKDKEIARNKLSNRTVSFKRNLKQNYA</sequence>
<reference evidence="1" key="2">
    <citation type="journal article" date="2014" name="BMC Genomics">
        <title>A genomic perspective to assessing quality of mass-reared SIT flies used in Mediterranean fruit fly (Ceratitis capitata) eradication in California.</title>
        <authorList>
            <person name="Calla B."/>
            <person name="Hall B."/>
            <person name="Hou S."/>
            <person name="Geib S.M."/>
        </authorList>
    </citation>
    <scope>NUCLEOTIDE SEQUENCE</scope>
</reference>
<name>W8BIE4_CERCA</name>
<evidence type="ECO:0000313" key="1">
    <source>
        <dbReference type="EMBL" id="JAB93026.1"/>
    </source>
</evidence>
<dbReference type="AlphaFoldDB" id="W8BIE4"/>
<organism evidence="1">
    <name type="scientific">Ceratitis capitata</name>
    <name type="common">Mediterranean fruit fly</name>
    <name type="synonym">Tephritis capitata</name>
    <dbReference type="NCBI Taxonomy" id="7213"/>
    <lineage>
        <taxon>Eukaryota</taxon>
        <taxon>Metazoa</taxon>
        <taxon>Ecdysozoa</taxon>
        <taxon>Arthropoda</taxon>
        <taxon>Hexapoda</taxon>
        <taxon>Insecta</taxon>
        <taxon>Pterygota</taxon>
        <taxon>Neoptera</taxon>
        <taxon>Endopterygota</taxon>
        <taxon>Diptera</taxon>
        <taxon>Brachycera</taxon>
        <taxon>Muscomorpha</taxon>
        <taxon>Tephritoidea</taxon>
        <taxon>Tephritidae</taxon>
        <taxon>Ceratitis</taxon>
        <taxon>Ceratitis</taxon>
    </lineage>
</organism>
<accession>W8BIE4</accession>
<reference evidence="1" key="1">
    <citation type="submission" date="2013-07" db="EMBL/GenBank/DDBJ databases">
        <authorList>
            <person name="Geib S."/>
        </authorList>
    </citation>
    <scope>NUCLEOTIDE SEQUENCE</scope>
</reference>
<proteinExistence type="evidence at transcript level"/>